<dbReference type="GO" id="GO:0016020">
    <property type="term" value="C:membrane"/>
    <property type="evidence" value="ECO:0007669"/>
    <property type="project" value="UniProtKB-SubCell"/>
</dbReference>
<evidence type="ECO:0000313" key="8">
    <source>
        <dbReference type="Proteomes" id="UP000018849"/>
    </source>
</evidence>
<keyword evidence="2" id="KW-0813">Transport</keyword>
<comment type="caution">
    <text evidence="7">The sequence shown here is derived from an EMBL/GenBank/DDBJ whole genome shotgun (WGS) entry which is preliminary data.</text>
</comment>
<keyword evidence="3 6" id="KW-0812">Transmembrane</keyword>
<feature type="transmembrane region" description="Helical" evidence="6">
    <location>
        <begin position="50"/>
        <end position="71"/>
    </location>
</feature>
<evidence type="ECO:0000256" key="2">
    <source>
        <dbReference type="ARBA" id="ARBA00022448"/>
    </source>
</evidence>
<protein>
    <submittedName>
        <fullName evidence="7">Oligopeptide transporter, OPT family protein</fullName>
    </submittedName>
</protein>
<evidence type="ECO:0000256" key="1">
    <source>
        <dbReference type="ARBA" id="ARBA00004141"/>
    </source>
</evidence>
<evidence type="ECO:0000256" key="3">
    <source>
        <dbReference type="ARBA" id="ARBA00022692"/>
    </source>
</evidence>
<reference evidence="7 8" key="1">
    <citation type="journal article" date="2013" name="PLoS Pathog.">
        <title>Genomic analysis of the Kiwifruit pathogen Pseudomonas syringae pv. actinidiae provides insight into the origins of an emergent plant disease.</title>
        <authorList>
            <person name="McCann H.C."/>
            <person name="Rikkerink E.H."/>
            <person name="Bertels F."/>
            <person name="Fiers M."/>
            <person name="Lu A."/>
            <person name="Rees-George J."/>
            <person name="Andersen M.T."/>
            <person name="Gleave A.P."/>
            <person name="Haubold B."/>
            <person name="Wohlers M.W."/>
            <person name="Guttman D.S."/>
            <person name="Wang P.W."/>
            <person name="Straub C."/>
            <person name="Vanneste J.L."/>
            <person name="Rainey P.B."/>
            <person name="Templeton M.D."/>
        </authorList>
    </citation>
    <scope>NUCLEOTIDE SEQUENCE [LARGE SCALE GENOMIC DNA]</scope>
    <source>
        <strain evidence="7 8">ICMP 19096</strain>
    </source>
</reference>
<dbReference type="Proteomes" id="UP000018849">
    <property type="component" value="Unassembled WGS sequence"/>
</dbReference>
<feature type="non-terminal residue" evidence="7">
    <location>
        <position position="121"/>
    </location>
</feature>
<dbReference type="InterPro" id="IPR004813">
    <property type="entry name" value="OPT"/>
</dbReference>
<comment type="subcellular location">
    <subcellularLocation>
        <location evidence="1">Membrane</location>
        <topology evidence="1">Multi-pass membrane protein</topology>
    </subcellularLocation>
</comment>
<dbReference type="AlphaFoldDB" id="A0A656JJS6"/>
<evidence type="ECO:0000256" key="6">
    <source>
        <dbReference type="SAM" id="Phobius"/>
    </source>
</evidence>
<feature type="transmembrane region" description="Helical" evidence="6">
    <location>
        <begin position="83"/>
        <end position="109"/>
    </location>
</feature>
<keyword evidence="4 6" id="KW-1133">Transmembrane helix</keyword>
<dbReference type="Pfam" id="PF03169">
    <property type="entry name" value="OPT"/>
    <property type="match status" value="1"/>
</dbReference>
<organism evidence="7 8">
    <name type="scientific">Pseudomonas syringae pv. actinidiae ICMP 19096</name>
    <dbReference type="NCBI Taxonomy" id="1194405"/>
    <lineage>
        <taxon>Bacteria</taxon>
        <taxon>Pseudomonadati</taxon>
        <taxon>Pseudomonadota</taxon>
        <taxon>Gammaproteobacteria</taxon>
        <taxon>Pseudomonadales</taxon>
        <taxon>Pseudomonadaceae</taxon>
        <taxon>Pseudomonas</taxon>
        <taxon>Pseudomonas syringae</taxon>
    </lineage>
</organism>
<proteinExistence type="predicted"/>
<sequence length="121" mass="12683">VSSGVLAYMALIPDPQSMLLTEEWPAPAVATWKAVAQTLTHGLDSLSASIRWAIFIAGLAGLLLGVLDSTLPASRARYLPSAAALGLAFVLPASVSLMMGLGAVLTWLVSCRWASLTERFA</sequence>
<dbReference type="GO" id="GO:0035673">
    <property type="term" value="F:oligopeptide transmembrane transporter activity"/>
    <property type="evidence" value="ECO:0007669"/>
    <property type="project" value="InterPro"/>
</dbReference>
<dbReference type="EMBL" id="AOKF01003778">
    <property type="protein sequence ID" value="EPN31859.1"/>
    <property type="molecule type" value="Genomic_DNA"/>
</dbReference>
<feature type="non-terminal residue" evidence="7">
    <location>
        <position position="1"/>
    </location>
</feature>
<name>A0A656JJS6_PSESF</name>
<keyword evidence="5 6" id="KW-0472">Membrane</keyword>
<evidence type="ECO:0000313" key="7">
    <source>
        <dbReference type="EMBL" id="EPN31859.1"/>
    </source>
</evidence>
<evidence type="ECO:0000256" key="5">
    <source>
        <dbReference type="ARBA" id="ARBA00023136"/>
    </source>
</evidence>
<evidence type="ECO:0000256" key="4">
    <source>
        <dbReference type="ARBA" id="ARBA00022989"/>
    </source>
</evidence>
<gene>
    <name evidence="7" type="ORF">A245_44585</name>
</gene>
<accession>A0A656JJS6</accession>